<sequence length="70" mass="7809">MFVKLTVLKTIVKDEVTHSPNGIPVFINADHIIRFCKAPRDTIVYLSDGVVLIVKEDNQDIANAISFLVI</sequence>
<keyword evidence="1" id="KW-0966">Cell projection</keyword>
<dbReference type="Pfam" id="PF06289">
    <property type="entry name" value="FlbD"/>
    <property type="match status" value="1"/>
</dbReference>
<dbReference type="InterPro" id="IPR009384">
    <property type="entry name" value="SwrD-like"/>
</dbReference>
<keyword evidence="1" id="KW-0969">Cilium</keyword>
<evidence type="ECO:0000313" key="1">
    <source>
        <dbReference type="EMBL" id="DAF90462.1"/>
    </source>
</evidence>
<proteinExistence type="predicted"/>
<name>A0A8S5U7V1_9CAUD</name>
<dbReference type="EMBL" id="BK016029">
    <property type="protein sequence ID" value="DAF90462.1"/>
    <property type="molecule type" value="Genomic_DNA"/>
</dbReference>
<reference evidence="1" key="1">
    <citation type="journal article" date="2021" name="Proc. Natl. Acad. Sci. U.S.A.">
        <title>A Catalog of Tens of Thousands of Viruses from Human Metagenomes Reveals Hidden Associations with Chronic Diseases.</title>
        <authorList>
            <person name="Tisza M.J."/>
            <person name="Buck C.B."/>
        </authorList>
    </citation>
    <scope>NUCLEOTIDE SEQUENCE</scope>
    <source>
        <strain evidence="1">CtdyF5</strain>
    </source>
</reference>
<organism evidence="1">
    <name type="scientific">Myoviridae sp. ctdyF5</name>
    <dbReference type="NCBI Taxonomy" id="2825144"/>
    <lineage>
        <taxon>Viruses</taxon>
        <taxon>Duplodnaviria</taxon>
        <taxon>Heunggongvirae</taxon>
        <taxon>Uroviricota</taxon>
        <taxon>Caudoviricetes</taxon>
    </lineage>
</organism>
<protein>
    <submittedName>
        <fullName evidence="1">Flagellar and Swarming motility protein</fullName>
    </submittedName>
</protein>
<accession>A0A8S5U7V1</accession>
<keyword evidence="1" id="KW-0282">Flagellum</keyword>